<keyword evidence="12" id="KW-1185">Reference proteome</keyword>
<evidence type="ECO:0000256" key="4">
    <source>
        <dbReference type="ARBA" id="ARBA00022519"/>
    </source>
</evidence>
<evidence type="ECO:0000256" key="7">
    <source>
        <dbReference type="ARBA" id="ARBA00023136"/>
    </source>
</evidence>
<dbReference type="RefSeq" id="WP_163455709.1">
    <property type="nucleotide sequence ID" value="NZ_JAAGOH010000001.1"/>
</dbReference>
<evidence type="ECO:0000259" key="10">
    <source>
        <dbReference type="Pfam" id="PF00482"/>
    </source>
</evidence>
<reference evidence="11 12" key="1">
    <citation type="submission" date="2020-02" db="EMBL/GenBank/DDBJ databases">
        <title>Ideonella bacterium strain TBM-1.</title>
        <authorList>
            <person name="Chen W.-M."/>
        </authorList>
    </citation>
    <scope>NUCLEOTIDE SEQUENCE [LARGE SCALE GENOMIC DNA]</scope>
    <source>
        <strain evidence="11 12">TBM-1</strain>
    </source>
</reference>
<feature type="domain" description="Type II secretion system protein GspF" evidence="10">
    <location>
        <begin position="276"/>
        <end position="398"/>
    </location>
</feature>
<dbReference type="Pfam" id="PF00482">
    <property type="entry name" value="T2SSF"/>
    <property type="match status" value="2"/>
</dbReference>
<keyword evidence="4" id="KW-0997">Cell inner membrane</keyword>
<feature type="transmembrane region" description="Helical" evidence="9">
    <location>
        <begin position="175"/>
        <end position="195"/>
    </location>
</feature>
<dbReference type="Proteomes" id="UP000484255">
    <property type="component" value="Unassembled WGS sequence"/>
</dbReference>
<evidence type="ECO:0000313" key="12">
    <source>
        <dbReference type="Proteomes" id="UP000484255"/>
    </source>
</evidence>
<dbReference type="FunFam" id="1.20.81.30:FF:000001">
    <property type="entry name" value="Type II secretion system protein F"/>
    <property type="match status" value="2"/>
</dbReference>
<sequence>MPAYQWKGRNARGEKVSGEADAPDEDSLAAQLIASGVTPVELRRRGQASAEPRPSLAQSLLAQRVNGEDVLILSRQLFTLQKAGVPMLRALVGLEASAAKPALAALLADVRASLDQGRDLSAALARHPEAFDAFYVAMVRVGEMTGRLTEVFRHLAGHVEFELEVRARIRQALRYPAMVGVAILAALVTINLFVMPTFADMFASMKAELPPLTRLLLGVSDTMVRHWPLLGAAAAALVLGLRAALDSPAGRYRWDRLKLRLPIVGPIVLKATLARFARSFSLASRSGVPVSQAMTVVAETVDNHWVAARVEQMRDAVERGESLSRAAAASGVFTPVVMQMMAVGEETGALDELLDDIASLYERETDHAIKGLSSAIEPVLLLVIGTLVLVLALGVFTPMWNMGQAAMGRPH</sequence>
<keyword evidence="6 9" id="KW-1133">Transmembrane helix</keyword>
<organism evidence="11 12">
    <name type="scientific">Ideonella livida</name>
    <dbReference type="NCBI Taxonomy" id="2707176"/>
    <lineage>
        <taxon>Bacteria</taxon>
        <taxon>Pseudomonadati</taxon>
        <taxon>Pseudomonadota</taxon>
        <taxon>Betaproteobacteria</taxon>
        <taxon>Burkholderiales</taxon>
        <taxon>Sphaerotilaceae</taxon>
        <taxon>Ideonella</taxon>
    </lineage>
</organism>
<dbReference type="AlphaFoldDB" id="A0A7C9THQ9"/>
<dbReference type="PANTHER" id="PTHR30012:SF4">
    <property type="entry name" value="MSHA BIOGENESIS PROTEIN MSHG"/>
    <property type="match status" value="1"/>
</dbReference>
<evidence type="ECO:0000256" key="2">
    <source>
        <dbReference type="ARBA" id="ARBA00005745"/>
    </source>
</evidence>
<evidence type="ECO:0000256" key="3">
    <source>
        <dbReference type="ARBA" id="ARBA00022475"/>
    </source>
</evidence>
<keyword evidence="5 9" id="KW-0812">Transmembrane</keyword>
<comment type="similarity">
    <text evidence="2">Belongs to the GSP F family.</text>
</comment>
<evidence type="ECO:0000313" key="11">
    <source>
        <dbReference type="EMBL" id="NDY89864.1"/>
    </source>
</evidence>
<proteinExistence type="inferred from homology"/>
<dbReference type="GO" id="GO:0005886">
    <property type="term" value="C:plasma membrane"/>
    <property type="evidence" value="ECO:0007669"/>
    <property type="project" value="UniProtKB-SubCell"/>
</dbReference>
<protein>
    <submittedName>
        <fullName evidence="11">Type II secretion system F family protein</fullName>
    </submittedName>
</protein>
<feature type="region of interest" description="Disordered" evidence="8">
    <location>
        <begin position="1"/>
        <end position="25"/>
    </location>
</feature>
<dbReference type="InterPro" id="IPR042094">
    <property type="entry name" value="T2SS_GspF_sf"/>
</dbReference>
<evidence type="ECO:0000256" key="8">
    <source>
        <dbReference type="SAM" id="MobiDB-lite"/>
    </source>
</evidence>
<gene>
    <name evidence="11" type="ORF">G3A44_01500</name>
</gene>
<evidence type="ECO:0000256" key="6">
    <source>
        <dbReference type="ARBA" id="ARBA00022989"/>
    </source>
</evidence>
<dbReference type="Gene3D" id="1.20.81.30">
    <property type="entry name" value="Type II secretion system (T2SS), domain F"/>
    <property type="match status" value="2"/>
</dbReference>
<feature type="domain" description="Type II secretion system protein GspF" evidence="10">
    <location>
        <begin position="74"/>
        <end position="196"/>
    </location>
</feature>
<evidence type="ECO:0000256" key="1">
    <source>
        <dbReference type="ARBA" id="ARBA00004429"/>
    </source>
</evidence>
<dbReference type="EMBL" id="JAAGOH010000001">
    <property type="protein sequence ID" value="NDY89864.1"/>
    <property type="molecule type" value="Genomic_DNA"/>
</dbReference>
<dbReference type="InterPro" id="IPR003004">
    <property type="entry name" value="GspF/PilC"/>
</dbReference>
<dbReference type="GO" id="GO:0015628">
    <property type="term" value="P:protein secretion by the type II secretion system"/>
    <property type="evidence" value="ECO:0007669"/>
    <property type="project" value="TreeGrafter"/>
</dbReference>
<dbReference type="PRINTS" id="PR00812">
    <property type="entry name" value="BCTERIALGSPF"/>
</dbReference>
<dbReference type="PANTHER" id="PTHR30012">
    <property type="entry name" value="GENERAL SECRETION PATHWAY PROTEIN"/>
    <property type="match status" value="1"/>
</dbReference>
<evidence type="ECO:0000256" key="5">
    <source>
        <dbReference type="ARBA" id="ARBA00022692"/>
    </source>
</evidence>
<keyword evidence="3" id="KW-1003">Cell membrane</keyword>
<keyword evidence="7 9" id="KW-0472">Membrane</keyword>
<feature type="transmembrane region" description="Helical" evidence="9">
    <location>
        <begin position="226"/>
        <end position="245"/>
    </location>
</feature>
<feature type="transmembrane region" description="Helical" evidence="9">
    <location>
        <begin position="379"/>
        <end position="400"/>
    </location>
</feature>
<comment type="caution">
    <text evidence="11">The sequence shown here is derived from an EMBL/GenBank/DDBJ whole genome shotgun (WGS) entry which is preliminary data.</text>
</comment>
<accession>A0A7C9THQ9</accession>
<name>A0A7C9THQ9_9BURK</name>
<evidence type="ECO:0000256" key="9">
    <source>
        <dbReference type="SAM" id="Phobius"/>
    </source>
</evidence>
<dbReference type="InterPro" id="IPR018076">
    <property type="entry name" value="T2SS_GspF_dom"/>
</dbReference>
<comment type="subcellular location">
    <subcellularLocation>
        <location evidence="1">Cell inner membrane</location>
        <topology evidence="1">Multi-pass membrane protein</topology>
    </subcellularLocation>
</comment>